<evidence type="ECO:0000313" key="1">
    <source>
        <dbReference type="EMBL" id="MBW0511179.1"/>
    </source>
</evidence>
<evidence type="ECO:0000313" key="2">
    <source>
        <dbReference type="Proteomes" id="UP000765509"/>
    </source>
</evidence>
<dbReference type="AlphaFoldDB" id="A0A9Q3HQ54"/>
<name>A0A9Q3HQ54_9BASI</name>
<proteinExistence type="predicted"/>
<gene>
    <name evidence="1" type="ORF">O181_050894</name>
</gene>
<accession>A0A9Q3HQ54</accession>
<sequence>MPALPSRCDSDNAPHLCPHYAPAAPSRYTSYASSSPLLTMLMLAWCPPNMPLTLPPHLPPHHSLCFHTSAAHNPYAPTAPSRYTSYAALNPPYAFSHLPNPLFHLTSLRSCSVLLTCLQFCPPYLPSSLLMLPHPLCSQSIHSCGTLKIYLLRCPQPSLRLILFTNYHPYAPTVSSQHASNAAPTLA</sequence>
<protein>
    <submittedName>
        <fullName evidence="1">Uncharacterized protein</fullName>
    </submittedName>
</protein>
<reference evidence="1" key="1">
    <citation type="submission" date="2021-03" db="EMBL/GenBank/DDBJ databases">
        <title>Draft genome sequence of rust myrtle Austropuccinia psidii MF-1, a brazilian biotype.</title>
        <authorList>
            <person name="Quecine M.C."/>
            <person name="Pachon D.M.R."/>
            <person name="Bonatelli M.L."/>
            <person name="Correr F.H."/>
            <person name="Franceschini L.M."/>
            <person name="Leite T.F."/>
            <person name="Margarido G.R.A."/>
            <person name="Almeida C.A."/>
            <person name="Ferrarezi J.A."/>
            <person name="Labate C.A."/>
        </authorList>
    </citation>
    <scope>NUCLEOTIDE SEQUENCE</scope>
    <source>
        <strain evidence="1">MF-1</strain>
    </source>
</reference>
<comment type="caution">
    <text evidence="1">The sequence shown here is derived from an EMBL/GenBank/DDBJ whole genome shotgun (WGS) entry which is preliminary data.</text>
</comment>
<organism evidence="1 2">
    <name type="scientific">Austropuccinia psidii MF-1</name>
    <dbReference type="NCBI Taxonomy" id="1389203"/>
    <lineage>
        <taxon>Eukaryota</taxon>
        <taxon>Fungi</taxon>
        <taxon>Dikarya</taxon>
        <taxon>Basidiomycota</taxon>
        <taxon>Pucciniomycotina</taxon>
        <taxon>Pucciniomycetes</taxon>
        <taxon>Pucciniales</taxon>
        <taxon>Sphaerophragmiaceae</taxon>
        <taxon>Austropuccinia</taxon>
    </lineage>
</organism>
<dbReference type="Proteomes" id="UP000765509">
    <property type="component" value="Unassembled WGS sequence"/>
</dbReference>
<dbReference type="EMBL" id="AVOT02022037">
    <property type="protein sequence ID" value="MBW0511179.1"/>
    <property type="molecule type" value="Genomic_DNA"/>
</dbReference>
<keyword evidence="2" id="KW-1185">Reference proteome</keyword>